<evidence type="ECO:0000313" key="5">
    <source>
        <dbReference type="EMBL" id="AIA88746.1"/>
    </source>
</evidence>
<comment type="similarity">
    <text evidence="1 4">Belongs to the glycosyl hydrolase 1 family.</text>
</comment>
<keyword evidence="2" id="KW-0378">Hydrolase</keyword>
<dbReference type="GO" id="GO:0008422">
    <property type="term" value="F:beta-glucosidase activity"/>
    <property type="evidence" value="ECO:0007669"/>
    <property type="project" value="TreeGrafter"/>
</dbReference>
<dbReference type="SUPFAM" id="SSF51445">
    <property type="entry name" value="(Trans)glycosidases"/>
    <property type="match status" value="1"/>
</dbReference>
<dbReference type="GO" id="GO:0016052">
    <property type="term" value="P:carbohydrate catabolic process"/>
    <property type="evidence" value="ECO:0007669"/>
    <property type="project" value="TreeGrafter"/>
</dbReference>
<evidence type="ECO:0000256" key="2">
    <source>
        <dbReference type="ARBA" id="ARBA00022801"/>
    </source>
</evidence>
<dbReference type="InterPro" id="IPR001360">
    <property type="entry name" value="Glyco_hydro_1"/>
</dbReference>
<sequence>MPYGKVSREGIKFYNDLINELIENNIEPIPTVFHFDLPKRLHESGGWNNRKTIDEFVEYCKVLFDNFGDRIRFWQTINEQNMLVFASKSLSGKPKTWKEVFQANHHMLVAQAKAMGVYHKGNMEVR</sequence>
<dbReference type="PANTHER" id="PTHR10353">
    <property type="entry name" value="GLYCOSYL HYDROLASE"/>
    <property type="match status" value="1"/>
</dbReference>
<dbReference type="AlphaFoldDB" id="A0A060C7K9"/>
<dbReference type="EMBL" id="KF121459">
    <property type="protein sequence ID" value="AIA88746.1"/>
    <property type="molecule type" value="Genomic_DNA"/>
</dbReference>
<dbReference type="InterPro" id="IPR017853">
    <property type="entry name" value="GH"/>
</dbReference>
<protein>
    <submittedName>
        <fullName evidence="5">Glyco_hydro_1</fullName>
    </submittedName>
</protein>
<organism evidence="5">
    <name type="scientific">uncultured Geobacillus sp</name>
    <dbReference type="NCBI Taxonomy" id="228952"/>
    <lineage>
        <taxon>Bacteria</taxon>
        <taxon>Bacillati</taxon>
        <taxon>Bacillota</taxon>
        <taxon>Bacilli</taxon>
        <taxon>Bacillales</taxon>
        <taxon>Anoxybacillaceae</taxon>
        <taxon>Geobacillus</taxon>
        <taxon>environmental samples</taxon>
    </lineage>
</organism>
<evidence type="ECO:0000256" key="4">
    <source>
        <dbReference type="RuleBase" id="RU003690"/>
    </source>
</evidence>
<dbReference type="GO" id="GO:0005829">
    <property type="term" value="C:cytosol"/>
    <property type="evidence" value="ECO:0007669"/>
    <property type="project" value="TreeGrafter"/>
</dbReference>
<evidence type="ECO:0000256" key="3">
    <source>
        <dbReference type="ARBA" id="ARBA00023295"/>
    </source>
</evidence>
<proteinExistence type="inferred from homology"/>
<keyword evidence="3" id="KW-0326">Glycosidase</keyword>
<name>A0A060C7K9_9BACL</name>
<accession>A0A060C7K9</accession>
<dbReference type="Gene3D" id="3.20.20.80">
    <property type="entry name" value="Glycosidases"/>
    <property type="match status" value="1"/>
</dbReference>
<reference evidence="5" key="1">
    <citation type="journal article" date="2013" name="Environ. Microbiol.">
        <title>Seasonally variable intestinal metagenomes of the red palm weevil (Rhynchophorus ferrugineus).</title>
        <authorList>
            <person name="Jia S."/>
            <person name="Zhang X."/>
            <person name="Zhang G."/>
            <person name="Yin A."/>
            <person name="Zhang S."/>
            <person name="Li F."/>
            <person name="Wang L."/>
            <person name="Zhao D."/>
            <person name="Yun Q."/>
            <person name="Tala"/>
            <person name="Wang J."/>
            <person name="Sun G."/>
            <person name="Baabdullah M."/>
            <person name="Yu X."/>
            <person name="Hu S."/>
            <person name="Al-Mssallem I.S."/>
            <person name="Yu J."/>
        </authorList>
    </citation>
    <scope>NUCLEOTIDE SEQUENCE</scope>
</reference>
<dbReference type="PANTHER" id="PTHR10353:SF36">
    <property type="entry name" value="LP05116P"/>
    <property type="match status" value="1"/>
</dbReference>
<evidence type="ECO:0000256" key="1">
    <source>
        <dbReference type="ARBA" id="ARBA00010838"/>
    </source>
</evidence>
<dbReference type="Pfam" id="PF00232">
    <property type="entry name" value="Glyco_hydro_1"/>
    <property type="match status" value="1"/>
</dbReference>